<dbReference type="InterPro" id="IPR036866">
    <property type="entry name" value="RibonucZ/Hydroxyglut_hydro"/>
</dbReference>
<dbReference type="Proteomes" id="UP000094389">
    <property type="component" value="Unassembled WGS sequence"/>
</dbReference>
<name>A0A0H5BZ00_CYBJN</name>
<dbReference type="Gene3D" id="3.60.15.10">
    <property type="entry name" value="Ribonuclease Z/Hydroxyacylglutathione hydrolase-like"/>
    <property type="match status" value="1"/>
</dbReference>
<organism evidence="1 3">
    <name type="scientific">Cyberlindnera jadinii (strain ATCC 18201 / CBS 1600 / BCRC 20928 / JCM 3617 / NBRC 0987 / NRRL Y-1542)</name>
    <name type="common">Torula yeast</name>
    <name type="synonym">Candida utilis</name>
    <dbReference type="NCBI Taxonomy" id="983966"/>
    <lineage>
        <taxon>Eukaryota</taxon>
        <taxon>Fungi</taxon>
        <taxon>Dikarya</taxon>
        <taxon>Ascomycota</taxon>
        <taxon>Saccharomycotina</taxon>
        <taxon>Saccharomycetes</taxon>
        <taxon>Phaffomycetales</taxon>
        <taxon>Phaffomycetaceae</taxon>
        <taxon>Cyberlindnera</taxon>
    </lineage>
</organism>
<accession>A0A0H5BZ00</accession>
<dbReference type="PANTHER" id="PTHR33835:SF1">
    <property type="entry name" value="METALLO-BETA-LACTAMASE DOMAIN-CONTAINING PROTEIN"/>
    <property type="match status" value="1"/>
</dbReference>
<dbReference type="RefSeq" id="XP_020072744.1">
    <property type="nucleotide sequence ID" value="XM_020213476.1"/>
</dbReference>
<protein>
    <submittedName>
        <fullName evidence="1">HWH3 protein</fullName>
    </submittedName>
</protein>
<evidence type="ECO:0000313" key="3">
    <source>
        <dbReference type="Proteomes" id="UP000038830"/>
    </source>
</evidence>
<dbReference type="GeneID" id="30987872"/>
<proteinExistence type="predicted"/>
<evidence type="ECO:0000313" key="2">
    <source>
        <dbReference type="EMBL" id="ODV75705.1"/>
    </source>
</evidence>
<dbReference type="EMBL" id="KV453925">
    <property type="protein sequence ID" value="ODV75705.1"/>
    <property type="molecule type" value="Genomic_DNA"/>
</dbReference>
<sequence>MGYPTPLVAFNRLLFPSTLISSTRFTRFDKFNFGNRMALIQIPNTQDVVVWNSLPMGEEFDKALEILSKDSKLNLYAAIIPDKEHTMAAEGLKKNHPDILLIGPSGITDKPNLKLDHTFEDSQANKVIPGASVDPKLDNFDFVFFNGHANREVVVVDKTTRTAFEADLLFNIPSNGKNFDQYGEDNQNGNFWGFLTSRLNPESSTGRFLHQRLLKKTPESLQGLKALLSLDFDNVVMSHGEIIQGDGKAAFKKMFKSYL</sequence>
<dbReference type="SUPFAM" id="SSF56281">
    <property type="entry name" value="Metallo-hydrolase/oxidoreductase"/>
    <property type="match status" value="1"/>
</dbReference>
<keyword evidence="4" id="KW-1185">Reference proteome</keyword>
<accession>A0A1E4S863</accession>
<dbReference type="InterPro" id="IPR025638">
    <property type="entry name" value="DUF4336"/>
</dbReference>
<evidence type="ECO:0000313" key="4">
    <source>
        <dbReference type="Proteomes" id="UP000094389"/>
    </source>
</evidence>
<dbReference type="PANTHER" id="PTHR33835">
    <property type="entry name" value="YALI0C07656P"/>
    <property type="match status" value="1"/>
</dbReference>
<dbReference type="EMBL" id="CDQK01000001">
    <property type="protein sequence ID" value="CEP20432.1"/>
    <property type="molecule type" value="Genomic_DNA"/>
</dbReference>
<dbReference type="OMA" id="IIPDREH"/>
<reference evidence="2 4" key="3">
    <citation type="journal article" date="2016" name="Proc. Natl. Acad. Sci. U.S.A.">
        <title>Comparative genomics of biotechnologically important yeasts.</title>
        <authorList>
            <person name="Riley R."/>
            <person name="Haridas S."/>
            <person name="Wolfe K.H."/>
            <person name="Lopes M.R."/>
            <person name="Hittinger C.T."/>
            <person name="Goeker M."/>
            <person name="Salamov A.A."/>
            <person name="Wisecaver J.H."/>
            <person name="Long T.M."/>
            <person name="Calvey C.H."/>
            <person name="Aerts A.L."/>
            <person name="Barry K.W."/>
            <person name="Choi C."/>
            <person name="Clum A."/>
            <person name="Coughlan A.Y."/>
            <person name="Deshpande S."/>
            <person name="Douglass A.P."/>
            <person name="Hanson S.J."/>
            <person name="Klenk H.-P."/>
            <person name="LaButti K.M."/>
            <person name="Lapidus A."/>
            <person name="Lindquist E.A."/>
            <person name="Lipzen A.M."/>
            <person name="Meier-Kolthoff J.P."/>
            <person name="Ohm R.A."/>
            <person name="Otillar R.P."/>
            <person name="Pangilinan J.L."/>
            <person name="Peng Y."/>
            <person name="Rokas A."/>
            <person name="Rosa C.A."/>
            <person name="Scheuner C."/>
            <person name="Sibirny A.A."/>
            <person name="Slot J.C."/>
            <person name="Stielow J.B."/>
            <person name="Sun H."/>
            <person name="Kurtzman C.P."/>
            <person name="Blackwell M."/>
            <person name="Grigoriev I.V."/>
            <person name="Jeffries T.W."/>
        </authorList>
    </citation>
    <scope>NUCLEOTIDE SEQUENCE [LARGE SCALE GENOMIC DNA]</scope>
    <source>
        <strain evidence="4">ATCC 18201 / CBS 1600 / BCRC 20928 / JCM 3617 / NBRC 0987 / NRRL Y-1542</strain>
        <strain evidence="2">NRRL Y-1542</strain>
    </source>
</reference>
<dbReference type="Proteomes" id="UP000038830">
    <property type="component" value="Unassembled WGS sequence"/>
</dbReference>
<dbReference type="OrthoDB" id="421671at2759"/>
<evidence type="ECO:0000313" key="1">
    <source>
        <dbReference type="EMBL" id="CEP20432.1"/>
    </source>
</evidence>
<gene>
    <name evidence="1" type="primary">HWH3</name>
    <name evidence="1" type="ORF">BN1211_0296</name>
    <name evidence="2" type="ORF">CYBJADRAFT_159725</name>
</gene>
<dbReference type="AlphaFoldDB" id="A0A0H5BZ00"/>
<reference evidence="1" key="1">
    <citation type="submission" date="2014-12" db="EMBL/GenBank/DDBJ databases">
        <authorList>
            <person name="Jaenicke S."/>
        </authorList>
    </citation>
    <scope>NUCLEOTIDE SEQUENCE [LARGE SCALE GENOMIC DNA]</scope>
    <source>
        <strain evidence="1">CBS1600</strain>
    </source>
</reference>
<reference evidence="3" key="2">
    <citation type="journal article" date="2015" name="J. Biotechnol.">
        <title>The structure of the Cyberlindnera jadinii genome and its relation to Candida utilis analyzed by the occurrence of single nucleotide polymorphisms.</title>
        <authorList>
            <person name="Rupp O."/>
            <person name="Brinkrolf K."/>
            <person name="Buerth C."/>
            <person name="Kunigo M."/>
            <person name="Schneider J."/>
            <person name="Jaenicke S."/>
            <person name="Goesmann A."/>
            <person name="Puehler A."/>
            <person name="Jaeger K.-E."/>
            <person name="Ernst J.F."/>
        </authorList>
    </citation>
    <scope>NUCLEOTIDE SEQUENCE [LARGE SCALE GENOMIC DNA]</scope>
    <source>
        <strain evidence="3">ATCC 18201 / CBS 1600 / BCRC 20928 / JCM 3617 / NBRC 0987 / NRRL Y-1542</strain>
    </source>
</reference>